<dbReference type="FunCoup" id="A0A1Q3B311">
    <property type="interactions" value="3"/>
</dbReference>
<keyword evidence="1" id="KW-0863">Zinc-finger</keyword>
<dbReference type="InParanoid" id="A0A1Q3B311"/>
<feature type="domain" description="CCHC-type" evidence="2">
    <location>
        <begin position="139"/>
        <end position="152"/>
    </location>
</feature>
<dbReference type="EMBL" id="BDDD01000254">
    <property type="protein sequence ID" value="GAV62397.1"/>
    <property type="molecule type" value="Genomic_DNA"/>
</dbReference>
<evidence type="ECO:0000256" key="1">
    <source>
        <dbReference type="PROSITE-ProRule" id="PRU00047"/>
    </source>
</evidence>
<evidence type="ECO:0000259" key="2">
    <source>
        <dbReference type="PROSITE" id="PS50158"/>
    </source>
</evidence>
<feature type="non-terminal residue" evidence="3">
    <location>
        <position position="152"/>
    </location>
</feature>
<dbReference type="AlphaFoldDB" id="A0A1Q3B311"/>
<dbReference type="PROSITE" id="PS50158">
    <property type="entry name" value="ZF_CCHC"/>
    <property type="match status" value="1"/>
</dbReference>
<comment type="caution">
    <text evidence="3">The sequence shown here is derived from an EMBL/GenBank/DDBJ whole genome shotgun (WGS) entry which is preliminary data.</text>
</comment>
<reference evidence="4" key="1">
    <citation type="submission" date="2016-04" db="EMBL/GenBank/DDBJ databases">
        <title>Cephalotus genome sequencing.</title>
        <authorList>
            <person name="Fukushima K."/>
            <person name="Hasebe M."/>
            <person name="Fang X."/>
        </authorList>
    </citation>
    <scope>NUCLEOTIDE SEQUENCE [LARGE SCALE GENOMIC DNA]</scope>
    <source>
        <strain evidence="4">cv. St1</strain>
    </source>
</reference>
<keyword evidence="1" id="KW-0862">Zinc</keyword>
<dbReference type="GO" id="GO:0003676">
    <property type="term" value="F:nucleic acid binding"/>
    <property type="evidence" value="ECO:0007669"/>
    <property type="project" value="InterPro"/>
</dbReference>
<dbReference type="Proteomes" id="UP000187406">
    <property type="component" value="Unassembled WGS sequence"/>
</dbReference>
<dbReference type="OrthoDB" id="1750606at2759"/>
<dbReference type="PANTHER" id="PTHR31286">
    <property type="entry name" value="GLYCINE-RICH CELL WALL STRUCTURAL PROTEIN 1.8-LIKE"/>
    <property type="match status" value="1"/>
</dbReference>
<dbReference type="InterPro" id="IPR040256">
    <property type="entry name" value="At4g02000-like"/>
</dbReference>
<evidence type="ECO:0000313" key="3">
    <source>
        <dbReference type="EMBL" id="GAV62397.1"/>
    </source>
</evidence>
<keyword evidence="1" id="KW-0479">Metal-binding</keyword>
<dbReference type="Pfam" id="PF14392">
    <property type="entry name" value="zf-CCHC_4"/>
    <property type="match status" value="1"/>
</dbReference>
<dbReference type="STRING" id="3775.A0A1Q3B311"/>
<proteinExistence type="predicted"/>
<protein>
    <submittedName>
        <fullName evidence="3">DUF4283 domain-containing protein/zf-CCHC_4 domain-containing protein</fullName>
    </submittedName>
</protein>
<sequence>MKTLWRVKYGLKIREEGSNLFLLMLNHDDVKVLKVGPWHFYKHILLSEKLEEEKHPSTISLYKAAFIRVFGIHYLCLSKRVRIIIGESIDKYLNKNNQHLKLRVSIDVRRPLWRGMKFSMGLSEKIWLSFQYERLPNFCHLCGRTGHTIKEC</sequence>
<dbReference type="InterPro" id="IPR025836">
    <property type="entry name" value="Zn_knuckle_CX2CX4HX4C"/>
</dbReference>
<gene>
    <name evidence="3" type="ORF">CFOL_v3_05921</name>
</gene>
<evidence type="ECO:0000313" key="4">
    <source>
        <dbReference type="Proteomes" id="UP000187406"/>
    </source>
</evidence>
<dbReference type="PANTHER" id="PTHR31286:SF167">
    <property type="entry name" value="OS09G0268800 PROTEIN"/>
    <property type="match status" value="1"/>
</dbReference>
<organism evidence="3 4">
    <name type="scientific">Cephalotus follicularis</name>
    <name type="common">Albany pitcher plant</name>
    <dbReference type="NCBI Taxonomy" id="3775"/>
    <lineage>
        <taxon>Eukaryota</taxon>
        <taxon>Viridiplantae</taxon>
        <taxon>Streptophyta</taxon>
        <taxon>Embryophyta</taxon>
        <taxon>Tracheophyta</taxon>
        <taxon>Spermatophyta</taxon>
        <taxon>Magnoliopsida</taxon>
        <taxon>eudicotyledons</taxon>
        <taxon>Gunneridae</taxon>
        <taxon>Pentapetalae</taxon>
        <taxon>rosids</taxon>
        <taxon>fabids</taxon>
        <taxon>Oxalidales</taxon>
        <taxon>Cephalotaceae</taxon>
        <taxon>Cephalotus</taxon>
    </lineage>
</organism>
<keyword evidence="4" id="KW-1185">Reference proteome</keyword>
<dbReference type="GO" id="GO:0008270">
    <property type="term" value="F:zinc ion binding"/>
    <property type="evidence" value="ECO:0007669"/>
    <property type="project" value="UniProtKB-KW"/>
</dbReference>
<accession>A0A1Q3B311</accession>
<dbReference type="InterPro" id="IPR001878">
    <property type="entry name" value="Znf_CCHC"/>
</dbReference>
<name>A0A1Q3B311_CEPFO</name>